<organism evidence="4 5">
    <name type="scientific">Amycolatopsis cihanbeyliensis</name>
    <dbReference type="NCBI Taxonomy" id="1128664"/>
    <lineage>
        <taxon>Bacteria</taxon>
        <taxon>Bacillati</taxon>
        <taxon>Actinomycetota</taxon>
        <taxon>Actinomycetes</taxon>
        <taxon>Pseudonocardiales</taxon>
        <taxon>Pseudonocardiaceae</taxon>
        <taxon>Amycolatopsis</taxon>
    </lineage>
</organism>
<accession>A0A542CTG3</accession>
<protein>
    <recommendedName>
        <fullName evidence="6">LPXTG-motif cell wall-anchored protein</fullName>
    </recommendedName>
</protein>
<dbReference type="AlphaFoldDB" id="A0A542CTG3"/>
<keyword evidence="2" id="KW-1133">Transmembrane helix</keyword>
<feature type="transmembrane region" description="Helical" evidence="2">
    <location>
        <begin position="406"/>
        <end position="427"/>
    </location>
</feature>
<dbReference type="Proteomes" id="UP000320876">
    <property type="component" value="Unassembled WGS sequence"/>
</dbReference>
<evidence type="ECO:0000313" key="5">
    <source>
        <dbReference type="Proteomes" id="UP000320876"/>
    </source>
</evidence>
<evidence type="ECO:0000256" key="2">
    <source>
        <dbReference type="SAM" id="Phobius"/>
    </source>
</evidence>
<evidence type="ECO:0008006" key="6">
    <source>
        <dbReference type="Google" id="ProtNLM"/>
    </source>
</evidence>
<feature type="compositionally biased region" description="Basic and acidic residues" evidence="1">
    <location>
        <begin position="321"/>
        <end position="337"/>
    </location>
</feature>
<gene>
    <name evidence="4" type="ORF">FB471_6274</name>
</gene>
<reference evidence="4 5" key="1">
    <citation type="submission" date="2019-06" db="EMBL/GenBank/DDBJ databases">
        <title>Sequencing the genomes of 1000 actinobacteria strains.</title>
        <authorList>
            <person name="Klenk H.-P."/>
        </authorList>
    </citation>
    <scope>NUCLEOTIDE SEQUENCE [LARGE SCALE GENOMIC DNA]</scope>
    <source>
        <strain evidence="4 5">DSM 45679</strain>
    </source>
</reference>
<keyword evidence="5" id="KW-1185">Reference proteome</keyword>
<comment type="caution">
    <text evidence="4">The sequence shown here is derived from an EMBL/GenBank/DDBJ whole genome shotgun (WGS) entry which is preliminary data.</text>
</comment>
<proteinExistence type="predicted"/>
<evidence type="ECO:0000256" key="1">
    <source>
        <dbReference type="SAM" id="MobiDB-lite"/>
    </source>
</evidence>
<dbReference type="OrthoDB" id="3595877at2"/>
<dbReference type="RefSeq" id="WP_142003384.1">
    <property type="nucleotide sequence ID" value="NZ_VFML01000002.1"/>
</dbReference>
<evidence type="ECO:0000313" key="4">
    <source>
        <dbReference type="EMBL" id="TQI94118.1"/>
    </source>
</evidence>
<dbReference type="EMBL" id="VFML01000002">
    <property type="protein sequence ID" value="TQI94118.1"/>
    <property type="molecule type" value="Genomic_DNA"/>
</dbReference>
<feature type="region of interest" description="Disordered" evidence="1">
    <location>
        <begin position="197"/>
        <end position="229"/>
    </location>
</feature>
<feature type="compositionally biased region" description="Low complexity" evidence="1">
    <location>
        <begin position="299"/>
        <end position="318"/>
    </location>
</feature>
<keyword evidence="2" id="KW-0472">Membrane</keyword>
<feature type="signal peptide" evidence="3">
    <location>
        <begin position="1"/>
        <end position="26"/>
    </location>
</feature>
<keyword evidence="2" id="KW-0812">Transmembrane</keyword>
<evidence type="ECO:0000256" key="3">
    <source>
        <dbReference type="SAM" id="SignalP"/>
    </source>
</evidence>
<name>A0A542CTG3_AMYCI</name>
<feature type="region of interest" description="Disordered" evidence="1">
    <location>
        <begin position="365"/>
        <end position="387"/>
    </location>
</feature>
<feature type="chain" id="PRO_5021913881" description="LPXTG-motif cell wall-anchored protein" evidence="3">
    <location>
        <begin position="27"/>
        <end position="442"/>
    </location>
</feature>
<feature type="region of interest" description="Disordered" evidence="1">
    <location>
        <begin position="279"/>
        <end position="347"/>
    </location>
</feature>
<sequence length="442" mass="46270">MTRFGTKLAAGTAALALTAGSGTAAAQGSSGVNEDTGPVSFANAASMQVHDQIGGKLFTLVTETQRSPLRTGVSALAQDNSTVPRSPKDRETAGRHYRLSFGTFEPEGDLFPEGVPSREHKVTAALKDTTVPVAAAEANYALQDLEQPGSGQDKTVLAFQGVRNALECASPEDITSETTAEKLWVLDKDGGLVERDLPDGDQPLEVRGLAFGPSKDPSEVEDGDRTTTVPVRYDRALTTSDVSVSRLTAFDQLLRQDEWRDSEITGVAGWRVTITSHLRKEKEAGQPDQSEEAGDQNRQAQATGKATQEATGETAGDAADGEQRADRGSSREQRDTEPGGPEIEPVGTVVTTLVLGGLSCSLPRGFTPAEPGGGGQNPQPSVPVKIPAGVSSSSYPVDVPADPGGFPAGFVLIGGGLVLGAGALFTLRRGRRRNLAAPERTE</sequence>
<keyword evidence="3" id="KW-0732">Signal</keyword>